<keyword evidence="4" id="KW-1185">Reference proteome</keyword>
<evidence type="ECO:0000313" key="3">
    <source>
        <dbReference type="EMBL" id="KIL65912.1"/>
    </source>
</evidence>
<feature type="transmembrane region" description="Helical" evidence="1">
    <location>
        <begin position="55"/>
        <end position="82"/>
    </location>
</feature>
<dbReference type="Pfam" id="PF24853">
    <property type="entry name" value="DUF7727"/>
    <property type="match status" value="1"/>
</dbReference>
<sequence>MGKLVWHEYARFTALTASIYAVWAGFWGLFYRKFFWDFIGGILRNPGGLQPSPKFAVFIMLIVKFPIIQSVAILLGFWIIALEFPFLPLGSSRIYRSLALRIVLLVFQVALNILYYQGTNAAIWSLIAAVCYARAVALGEKMAQEKENRAKDGGV</sequence>
<protein>
    <recommendedName>
        <fullName evidence="2">DUF7727 domain-containing protein</fullName>
    </recommendedName>
</protein>
<feature type="transmembrane region" description="Helical" evidence="1">
    <location>
        <begin position="94"/>
        <end position="115"/>
    </location>
</feature>
<keyword evidence="1" id="KW-0812">Transmembrane</keyword>
<gene>
    <name evidence="3" type="ORF">M378DRAFT_445342</name>
</gene>
<dbReference type="Proteomes" id="UP000054549">
    <property type="component" value="Unassembled WGS sequence"/>
</dbReference>
<feature type="transmembrane region" description="Helical" evidence="1">
    <location>
        <begin position="12"/>
        <end position="35"/>
    </location>
</feature>
<keyword evidence="1" id="KW-1133">Transmembrane helix</keyword>
<keyword evidence="1" id="KW-0472">Membrane</keyword>
<evidence type="ECO:0000259" key="2">
    <source>
        <dbReference type="Pfam" id="PF24853"/>
    </source>
</evidence>
<feature type="transmembrane region" description="Helical" evidence="1">
    <location>
        <begin position="121"/>
        <end position="139"/>
    </location>
</feature>
<evidence type="ECO:0000313" key="4">
    <source>
        <dbReference type="Proteomes" id="UP000054549"/>
    </source>
</evidence>
<dbReference type="HOGENOM" id="CLU_132815_1_0_1"/>
<dbReference type="PANTHER" id="PTHR40629">
    <property type="entry name" value="PRO41 PROTEIN"/>
    <property type="match status" value="1"/>
</dbReference>
<organism evidence="3 4">
    <name type="scientific">Amanita muscaria (strain Koide BX008)</name>
    <dbReference type="NCBI Taxonomy" id="946122"/>
    <lineage>
        <taxon>Eukaryota</taxon>
        <taxon>Fungi</taxon>
        <taxon>Dikarya</taxon>
        <taxon>Basidiomycota</taxon>
        <taxon>Agaricomycotina</taxon>
        <taxon>Agaricomycetes</taxon>
        <taxon>Agaricomycetidae</taxon>
        <taxon>Agaricales</taxon>
        <taxon>Pluteineae</taxon>
        <taxon>Amanitaceae</taxon>
        <taxon>Amanita</taxon>
    </lineage>
</organism>
<dbReference type="PANTHER" id="PTHR40629:SF1">
    <property type="entry name" value="PRO41 PROTEIN"/>
    <property type="match status" value="1"/>
</dbReference>
<feature type="domain" description="DUF7727" evidence="2">
    <location>
        <begin position="1"/>
        <end position="140"/>
    </location>
</feature>
<evidence type="ECO:0000256" key="1">
    <source>
        <dbReference type="SAM" id="Phobius"/>
    </source>
</evidence>
<dbReference type="AlphaFoldDB" id="A0A0C2WVV2"/>
<dbReference type="EMBL" id="KN818239">
    <property type="protein sequence ID" value="KIL65912.1"/>
    <property type="molecule type" value="Genomic_DNA"/>
</dbReference>
<name>A0A0C2WVV2_AMAMK</name>
<proteinExistence type="predicted"/>
<reference evidence="3 4" key="1">
    <citation type="submission" date="2014-04" db="EMBL/GenBank/DDBJ databases">
        <title>Evolutionary Origins and Diversification of the Mycorrhizal Mutualists.</title>
        <authorList>
            <consortium name="DOE Joint Genome Institute"/>
            <consortium name="Mycorrhizal Genomics Consortium"/>
            <person name="Kohler A."/>
            <person name="Kuo A."/>
            <person name="Nagy L.G."/>
            <person name="Floudas D."/>
            <person name="Copeland A."/>
            <person name="Barry K.W."/>
            <person name="Cichocki N."/>
            <person name="Veneault-Fourrey C."/>
            <person name="LaButti K."/>
            <person name="Lindquist E.A."/>
            <person name="Lipzen A."/>
            <person name="Lundell T."/>
            <person name="Morin E."/>
            <person name="Murat C."/>
            <person name="Riley R."/>
            <person name="Ohm R."/>
            <person name="Sun H."/>
            <person name="Tunlid A."/>
            <person name="Henrissat B."/>
            <person name="Grigoriev I.V."/>
            <person name="Hibbett D.S."/>
            <person name="Martin F."/>
        </authorList>
    </citation>
    <scope>NUCLEOTIDE SEQUENCE [LARGE SCALE GENOMIC DNA]</scope>
    <source>
        <strain evidence="3 4">Koide BX008</strain>
    </source>
</reference>
<dbReference type="InterPro" id="IPR056144">
    <property type="entry name" value="DUF7727"/>
</dbReference>
<dbReference type="InParanoid" id="A0A0C2WVV2"/>
<dbReference type="OrthoDB" id="2110422at2759"/>
<accession>A0A0C2WVV2</accession>